<dbReference type="GO" id="GO:0042054">
    <property type="term" value="F:histone methyltransferase activity"/>
    <property type="evidence" value="ECO:0007669"/>
    <property type="project" value="TreeGrafter"/>
</dbReference>
<proteinExistence type="predicted"/>
<dbReference type="InterPro" id="IPR025799">
    <property type="entry name" value="Arg_MeTrfase"/>
</dbReference>
<keyword evidence="1" id="KW-0949">S-adenosyl-L-methionine</keyword>
<sequence length="340" mass="35666">MSDVDLVDCQLADLLPDATIDDCLVIAPNDEEDAVPSVAAAERVLEARGVNMDGSGGLAWAEAAEGAVVARKYRMMSAMLKDGPRNAAYAAAIEEAVRTHLARHGAPPLVLDIGTGFGLLGMVAARAGALVVGCEMNTAVAAVCERVVERNGLAARMQVLPRRSDELTPHVLDGRRFDLIVTETLDSELLREGIVPTLRHAQAVLLAPGGRIVPARAHLYCELVALDATTAPCLSTLNSEAVLEWETLAPTTASELADAVDAAGVTVYAAPLAALDAFCNPDEMHTPLRVQADALRASGALRSLAGPVKLHSIALAQAETLPERVEVRRGKTTGTHASTL</sequence>
<dbReference type="GO" id="GO:0016274">
    <property type="term" value="F:protein-arginine N-methyltransferase activity"/>
    <property type="evidence" value="ECO:0007669"/>
    <property type="project" value="InterPro"/>
</dbReference>
<dbReference type="PANTHER" id="PTHR11006:SF4">
    <property type="entry name" value="PROTEIN ARGININE N-METHYLTRANSFERASE 7"/>
    <property type="match status" value="1"/>
</dbReference>
<dbReference type="InterPro" id="IPR029063">
    <property type="entry name" value="SAM-dependent_MTases_sf"/>
</dbReference>
<gene>
    <name evidence="2" type="ORF">Ctob_000746</name>
</gene>
<keyword evidence="2" id="KW-0808">Transferase</keyword>
<dbReference type="EMBL" id="JWZX01003271">
    <property type="protein sequence ID" value="KOO22522.1"/>
    <property type="molecule type" value="Genomic_DNA"/>
</dbReference>
<accession>A0A0M0J866</accession>
<evidence type="ECO:0000313" key="3">
    <source>
        <dbReference type="Proteomes" id="UP000037460"/>
    </source>
</evidence>
<name>A0A0M0J866_9EUKA</name>
<dbReference type="CDD" id="cd02440">
    <property type="entry name" value="AdoMet_MTases"/>
    <property type="match status" value="1"/>
</dbReference>
<comment type="caution">
    <text evidence="2">The sequence shown here is derived from an EMBL/GenBank/DDBJ whole genome shotgun (WGS) entry which is preliminary data.</text>
</comment>
<dbReference type="SUPFAM" id="SSF53335">
    <property type="entry name" value="S-adenosyl-L-methionine-dependent methyltransferases"/>
    <property type="match status" value="1"/>
</dbReference>
<dbReference type="Gene3D" id="3.40.50.150">
    <property type="entry name" value="Vaccinia Virus protein VP39"/>
    <property type="match status" value="1"/>
</dbReference>
<evidence type="ECO:0000313" key="2">
    <source>
        <dbReference type="EMBL" id="KOO22522.1"/>
    </source>
</evidence>
<dbReference type="OrthoDB" id="412876at2759"/>
<organism evidence="2 3">
    <name type="scientific">Chrysochromulina tobinii</name>
    <dbReference type="NCBI Taxonomy" id="1460289"/>
    <lineage>
        <taxon>Eukaryota</taxon>
        <taxon>Haptista</taxon>
        <taxon>Haptophyta</taxon>
        <taxon>Prymnesiophyceae</taxon>
        <taxon>Prymnesiales</taxon>
        <taxon>Chrysochromulinaceae</taxon>
        <taxon>Chrysochromulina</taxon>
    </lineage>
</organism>
<keyword evidence="3" id="KW-1185">Reference proteome</keyword>
<reference evidence="3" key="1">
    <citation type="journal article" date="2015" name="PLoS Genet.">
        <title>Genome Sequence and Transcriptome Analyses of Chrysochromulina tobin: Metabolic Tools for Enhanced Algal Fitness in the Prominent Order Prymnesiales (Haptophyceae).</title>
        <authorList>
            <person name="Hovde B.T."/>
            <person name="Deodato C.R."/>
            <person name="Hunsperger H.M."/>
            <person name="Ryken S.A."/>
            <person name="Yost W."/>
            <person name="Jha R.K."/>
            <person name="Patterson J."/>
            <person name="Monnat R.J. Jr."/>
            <person name="Barlow S.B."/>
            <person name="Starkenburg S.R."/>
            <person name="Cattolico R.A."/>
        </authorList>
    </citation>
    <scope>NUCLEOTIDE SEQUENCE</scope>
    <source>
        <strain evidence="3">CCMP291</strain>
    </source>
</reference>
<evidence type="ECO:0000256" key="1">
    <source>
        <dbReference type="ARBA" id="ARBA00022691"/>
    </source>
</evidence>
<dbReference type="GO" id="GO:0032259">
    <property type="term" value="P:methylation"/>
    <property type="evidence" value="ECO:0007669"/>
    <property type="project" value="UniProtKB-KW"/>
</dbReference>
<dbReference type="Proteomes" id="UP000037460">
    <property type="component" value="Unassembled WGS sequence"/>
</dbReference>
<dbReference type="PANTHER" id="PTHR11006">
    <property type="entry name" value="PROTEIN ARGININE N-METHYLTRANSFERASE"/>
    <property type="match status" value="1"/>
</dbReference>
<keyword evidence="2" id="KW-0489">Methyltransferase</keyword>
<dbReference type="AlphaFoldDB" id="A0A0M0J866"/>
<protein>
    <submittedName>
        <fullName evidence="2">Protein arginine n-methyltransferase-like protein</fullName>
    </submittedName>
</protein>